<feature type="coiled-coil region" evidence="1">
    <location>
        <begin position="325"/>
        <end position="352"/>
    </location>
</feature>
<evidence type="ECO:0000256" key="1">
    <source>
        <dbReference type="SAM" id="Coils"/>
    </source>
</evidence>
<dbReference type="Proteomes" id="UP000789719">
    <property type="component" value="Unassembled WGS sequence"/>
</dbReference>
<feature type="domain" description="YhaN AAA" evidence="2">
    <location>
        <begin position="1"/>
        <end position="199"/>
    </location>
</feature>
<proteinExistence type="predicted"/>
<organism evidence="3 4">
    <name type="scientific">Periweissella ghanensis</name>
    <dbReference type="NCBI Taxonomy" id="467997"/>
    <lineage>
        <taxon>Bacteria</taxon>
        <taxon>Bacillati</taxon>
        <taxon>Bacillota</taxon>
        <taxon>Bacilli</taxon>
        <taxon>Lactobacillales</taxon>
        <taxon>Lactobacillaceae</taxon>
        <taxon>Periweissella</taxon>
    </lineage>
</organism>
<dbReference type="Gene3D" id="3.40.50.300">
    <property type="entry name" value="P-loop containing nucleotide triphosphate hydrolases"/>
    <property type="match status" value="2"/>
</dbReference>
<name>A0ABN8BPS0_9LACO</name>
<keyword evidence="4" id="KW-1185">Reference proteome</keyword>
<evidence type="ECO:0000259" key="2">
    <source>
        <dbReference type="Pfam" id="PF13514"/>
    </source>
</evidence>
<dbReference type="InterPro" id="IPR038734">
    <property type="entry name" value="YhaN_AAA"/>
</dbReference>
<dbReference type="EMBL" id="CAKKNT010000011">
    <property type="protein sequence ID" value="CAH0418605.1"/>
    <property type="molecule type" value="Genomic_DNA"/>
</dbReference>
<evidence type="ECO:0000313" key="3">
    <source>
        <dbReference type="EMBL" id="CAH0418605.1"/>
    </source>
</evidence>
<feature type="coiled-coil region" evidence="1">
    <location>
        <begin position="441"/>
        <end position="468"/>
    </location>
</feature>
<reference evidence="3 4" key="1">
    <citation type="submission" date="2021-11" db="EMBL/GenBank/DDBJ databases">
        <authorList>
            <person name="Depoorter E."/>
        </authorList>
    </citation>
    <scope>NUCLEOTIDE SEQUENCE [LARGE SCALE GENOMIC DNA]</scope>
    <source>
        <strain evidence="3 4">LMG 24286</strain>
    </source>
</reference>
<sequence length="796" mass="90079">MKIEAIKIYGFGKWINQEFTLPNAMTVFYGENEAGKSTLMAFINGMLFGFASKKSKFINTYEPKQQAIYGGELILNHHGKKYRLIRRHRTNTELELIDLATNEAYPNPQPILDSILGPITSETFQQIYAISADELAEVRSLTPNELEQRLLKIGAVGATGWLQVADQFEKEAQALFAANSKNGKRPLNGLLAEYRRTADNQMEIQRQLPTYFASLESLQTQHQAIANLKAKLATQQTKLAELNELARLEPLYLQMRKLEQKQAKHEPKINEDTKVRFEQLQFQKTNLIEEITQLEQNLQTNNPGDAQTESLAQHLKEIQPRLGLLFELAANYRAVQQQLAQLKNQYQIIAAQLGPNEPSMQRQRPEDGAATNSSSKWTIGAVAVGIASLLLIPGNIVVKLIGAVVAMVIIWAVGRQMQAPKMTPSQPMPAPTKTQVAQAQLIRVQEQLEVTQKQFADLEQTILAEQRKINALTLSQVEYTSDPAEFSNQLQQINQVINEFTAEQQANALGKADQVYQEQYYKQRQQQLAQIQREMQTVLASINLMDEAEFHLQLVKQNVDTQQNQELMAMQKQFTPQQLERLAGLTTPVAELVTATNMQLTQATVQLEALEQQLQTSQMQHLKVVSNGTINEVEQQMANLQHDVLISLENFMIKQLTAQWINEALKQSSQQRMPQILALATKYFQELTGENFVAIKMESNMIALVTTTEERYTLAELSKGTSEQLYVAFRIAFAQVLADMIEFPIIIDDGFVNFDARRVKRMHRLMLDLSANQQVIYFTSNTVVLTDFTAPQIVAL</sequence>
<comment type="caution">
    <text evidence="3">The sequence shown here is derived from an EMBL/GenBank/DDBJ whole genome shotgun (WGS) entry which is preliminary data.</text>
</comment>
<gene>
    <name evidence="3" type="ORF">WGH24286_01026</name>
</gene>
<dbReference type="RefSeq" id="WP_230098690.1">
    <property type="nucleotide sequence ID" value="NZ_CAKKNT010000011.1"/>
</dbReference>
<accession>A0ABN8BPS0</accession>
<dbReference type="PANTHER" id="PTHR41259">
    <property type="entry name" value="DOUBLE-STRAND BREAK REPAIR RAD50 ATPASE, PUTATIVE-RELATED"/>
    <property type="match status" value="1"/>
</dbReference>
<keyword evidence="1" id="KW-0175">Coiled coil</keyword>
<dbReference type="SUPFAM" id="SSF52540">
    <property type="entry name" value="P-loop containing nucleoside triphosphate hydrolases"/>
    <property type="match status" value="1"/>
</dbReference>
<feature type="coiled-coil region" evidence="1">
    <location>
        <begin position="593"/>
        <end position="620"/>
    </location>
</feature>
<evidence type="ECO:0000313" key="4">
    <source>
        <dbReference type="Proteomes" id="UP000789719"/>
    </source>
</evidence>
<protein>
    <recommendedName>
        <fullName evidence="2">YhaN AAA domain-containing protein</fullName>
    </recommendedName>
</protein>
<dbReference type="Pfam" id="PF13514">
    <property type="entry name" value="AAA_27"/>
    <property type="match status" value="1"/>
</dbReference>
<dbReference type="InterPro" id="IPR027417">
    <property type="entry name" value="P-loop_NTPase"/>
</dbReference>
<dbReference type="PANTHER" id="PTHR41259:SF1">
    <property type="entry name" value="DOUBLE-STRAND BREAK REPAIR RAD50 ATPASE, PUTATIVE-RELATED"/>
    <property type="match status" value="1"/>
</dbReference>